<dbReference type="Gramene" id="PHT88426">
    <property type="protein sequence ID" value="PHT88426"/>
    <property type="gene ID" value="T459_10532"/>
</dbReference>
<evidence type="ECO:0000313" key="2">
    <source>
        <dbReference type="Proteomes" id="UP000222542"/>
    </source>
</evidence>
<dbReference type="SMR" id="A0A2G3A2I4"/>
<protein>
    <submittedName>
        <fullName evidence="1">Uncharacterized protein</fullName>
    </submittedName>
</protein>
<dbReference type="Proteomes" id="UP000222542">
    <property type="component" value="Unassembled WGS sequence"/>
</dbReference>
<keyword evidence="2" id="KW-1185">Reference proteome</keyword>
<organism evidence="1 2">
    <name type="scientific">Capsicum annuum</name>
    <name type="common">Capsicum pepper</name>
    <dbReference type="NCBI Taxonomy" id="4072"/>
    <lineage>
        <taxon>Eukaryota</taxon>
        <taxon>Viridiplantae</taxon>
        <taxon>Streptophyta</taxon>
        <taxon>Embryophyta</taxon>
        <taxon>Tracheophyta</taxon>
        <taxon>Spermatophyta</taxon>
        <taxon>Magnoliopsida</taxon>
        <taxon>eudicotyledons</taxon>
        <taxon>Gunneridae</taxon>
        <taxon>Pentapetalae</taxon>
        <taxon>asterids</taxon>
        <taxon>lamiids</taxon>
        <taxon>Solanales</taxon>
        <taxon>Solanaceae</taxon>
        <taxon>Solanoideae</taxon>
        <taxon>Capsiceae</taxon>
        <taxon>Capsicum</taxon>
    </lineage>
</organism>
<dbReference type="AlphaFoldDB" id="A0A2G3A2I4"/>
<gene>
    <name evidence="1" type="ORF">T459_10532</name>
</gene>
<evidence type="ECO:0000313" key="1">
    <source>
        <dbReference type="EMBL" id="PHT88426.1"/>
    </source>
</evidence>
<sequence>MEIRNDMGLAVYVMVRKEEKEFKNYPLCVSVYDKIMENESACSNVECEISVVDEKKGNSGDDGALVEVVDINRHDRTIISDPNHNEVLVSQVYKDKVTLKSVITLYAI</sequence>
<reference evidence="1 2" key="1">
    <citation type="journal article" date="2014" name="Nat. Genet.">
        <title>Genome sequence of the hot pepper provides insights into the evolution of pungency in Capsicum species.</title>
        <authorList>
            <person name="Kim S."/>
            <person name="Park M."/>
            <person name="Yeom S.I."/>
            <person name="Kim Y.M."/>
            <person name="Lee J.M."/>
            <person name="Lee H.A."/>
            <person name="Seo E."/>
            <person name="Choi J."/>
            <person name="Cheong K."/>
            <person name="Kim K.T."/>
            <person name="Jung K."/>
            <person name="Lee G.W."/>
            <person name="Oh S.K."/>
            <person name="Bae C."/>
            <person name="Kim S.B."/>
            <person name="Lee H.Y."/>
            <person name="Kim S.Y."/>
            <person name="Kim M.S."/>
            <person name="Kang B.C."/>
            <person name="Jo Y.D."/>
            <person name="Yang H.B."/>
            <person name="Jeong H.J."/>
            <person name="Kang W.H."/>
            <person name="Kwon J.K."/>
            <person name="Shin C."/>
            <person name="Lim J.Y."/>
            <person name="Park J.H."/>
            <person name="Huh J.H."/>
            <person name="Kim J.S."/>
            <person name="Kim B.D."/>
            <person name="Cohen O."/>
            <person name="Paran I."/>
            <person name="Suh M.C."/>
            <person name="Lee S.B."/>
            <person name="Kim Y.K."/>
            <person name="Shin Y."/>
            <person name="Noh S.J."/>
            <person name="Park J."/>
            <person name="Seo Y.S."/>
            <person name="Kwon S.Y."/>
            <person name="Kim H.A."/>
            <person name="Park J.M."/>
            <person name="Kim H.J."/>
            <person name="Choi S.B."/>
            <person name="Bosland P.W."/>
            <person name="Reeves G."/>
            <person name="Jo S.H."/>
            <person name="Lee B.W."/>
            <person name="Cho H.T."/>
            <person name="Choi H.S."/>
            <person name="Lee M.S."/>
            <person name="Yu Y."/>
            <person name="Do Choi Y."/>
            <person name="Park B.S."/>
            <person name="van Deynze A."/>
            <person name="Ashrafi H."/>
            <person name="Hill T."/>
            <person name="Kim W.T."/>
            <person name="Pai H.S."/>
            <person name="Ahn H.K."/>
            <person name="Yeam I."/>
            <person name="Giovannoni J.J."/>
            <person name="Rose J.K."/>
            <person name="Sorensen I."/>
            <person name="Lee S.J."/>
            <person name="Kim R.W."/>
            <person name="Choi I.Y."/>
            <person name="Choi B.S."/>
            <person name="Lim J.S."/>
            <person name="Lee Y.H."/>
            <person name="Choi D."/>
        </authorList>
    </citation>
    <scope>NUCLEOTIDE SEQUENCE [LARGE SCALE GENOMIC DNA]</scope>
    <source>
        <strain evidence="2">cv. CM334</strain>
    </source>
</reference>
<dbReference type="EMBL" id="AYRZ02000003">
    <property type="protein sequence ID" value="PHT88426.1"/>
    <property type="molecule type" value="Genomic_DNA"/>
</dbReference>
<accession>A0A2G3A2I4</accession>
<name>A0A2G3A2I4_CAPAN</name>
<proteinExistence type="predicted"/>
<reference evidence="1 2" key="2">
    <citation type="journal article" date="2017" name="Genome Biol.">
        <title>New reference genome sequences of hot pepper reveal the massive evolution of plant disease-resistance genes by retroduplication.</title>
        <authorList>
            <person name="Kim S."/>
            <person name="Park J."/>
            <person name="Yeom S.I."/>
            <person name="Kim Y.M."/>
            <person name="Seo E."/>
            <person name="Kim K.T."/>
            <person name="Kim M.S."/>
            <person name="Lee J.M."/>
            <person name="Cheong K."/>
            <person name="Shin H.S."/>
            <person name="Kim S.B."/>
            <person name="Han K."/>
            <person name="Lee J."/>
            <person name="Park M."/>
            <person name="Lee H.A."/>
            <person name="Lee H.Y."/>
            <person name="Lee Y."/>
            <person name="Oh S."/>
            <person name="Lee J.H."/>
            <person name="Choi E."/>
            <person name="Choi E."/>
            <person name="Lee S.E."/>
            <person name="Jeon J."/>
            <person name="Kim H."/>
            <person name="Choi G."/>
            <person name="Song H."/>
            <person name="Lee J."/>
            <person name="Lee S.C."/>
            <person name="Kwon J.K."/>
            <person name="Lee H.Y."/>
            <person name="Koo N."/>
            <person name="Hong Y."/>
            <person name="Kim R.W."/>
            <person name="Kang W.H."/>
            <person name="Huh J.H."/>
            <person name="Kang B.C."/>
            <person name="Yang T.J."/>
            <person name="Lee Y.H."/>
            <person name="Bennetzen J.L."/>
            <person name="Choi D."/>
        </authorList>
    </citation>
    <scope>NUCLEOTIDE SEQUENCE [LARGE SCALE GENOMIC DNA]</scope>
    <source>
        <strain evidence="2">cv. CM334</strain>
    </source>
</reference>
<comment type="caution">
    <text evidence="1">The sequence shown here is derived from an EMBL/GenBank/DDBJ whole genome shotgun (WGS) entry which is preliminary data.</text>
</comment>